<comment type="similarity">
    <text evidence="1">Belongs to the Fur family.</text>
</comment>
<dbReference type="GO" id="GO:1900376">
    <property type="term" value="P:regulation of secondary metabolite biosynthetic process"/>
    <property type="evidence" value="ECO:0007669"/>
    <property type="project" value="TreeGrafter"/>
</dbReference>
<keyword evidence="2" id="KW-0678">Repressor</keyword>
<keyword evidence="5" id="KW-0238">DNA-binding</keyword>
<dbReference type="GO" id="GO:0045892">
    <property type="term" value="P:negative regulation of DNA-templated transcription"/>
    <property type="evidence" value="ECO:0007669"/>
    <property type="project" value="TreeGrafter"/>
</dbReference>
<dbReference type="InterPro" id="IPR036388">
    <property type="entry name" value="WH-like_DNA-bd_sf"/>
</dbReference>
<dbReference type="GO" id="GO:0000976">
    <property type="term" value="F:transcription cis-regulatory region binding"/>
    <property type="evidence" value="ECO:0007669"/>
    <property type="project" value="TreeGrafter"/>
</dbReference>
<dbReference type="PANTHER" id="PTHR33202">
    <property type="entry name" value="ZINC UPTAKE REGULATION PROTEIN"/>
    <property type="match status" value="1"/>
</dbReference>
<evidence type="ECO:0000256" key="2">
    <source>
        <dbReference type="ARBA" id="ARBA00022491"/>
    </source>
</evidence>
<dbReference type="InterPro" id="IPR043135">
    <property type="entry name" value="Fur_C"/>
</dbReference>
<protein>
    <submittedName>
        <fullName evidence="7">Transcriptional regulator PerR</fullName>
    </submittedName>
</protein>
<sequence>MPEVSRTTVYNTIREMATLGEVVEVQDLSDGGIRYDTCAESHNHFFCLSCRSLIDVDVDLPGAESYSGALEGCQIVKQQLTLYGICPACRDKGLSPPGRGAGKRALKKF</sequence>
<dbReference type="AlphaFoldDB" id="A0A645IL91"/>
<dbReference type="GO" id="GO:0003700">
    <property type="term" value="F:DNA-binding transcription factor activity"/>
    <property type="evidence" value="ECO:0007669"/>
    <property type="project" value="InterPro"/>
</dbReference>
<dbReference type="Pfam" id="PF01475">
    <property type="entry name" value="FUR"/>
    <property type="match status" value="1"/>
</dbReference>
<dbReference type="SUPFAM" id="SSF46785">
    <property type="entry name" value="Winged helix' DNA-binding domain"/>
    <property type="match status" value="1"/>
</dbReference>
<dbReference type="GO" id="GO:0008270">
    <property type="term" value="F:zinc ion binding"/>
    <property type="evidence" value="ECO:0007669"/>
    <property type="project" value="TreeGrafter"/>
</dbReference>
<keyword evidence="4" id="KW-0805">Transcription regulation</keyword>
<dbReference type="PANTHER" id="PTHR33202:SF7">
    <property type="entry name" value="FERRIC UPTAKE REGULATION PROTEIN"/>
    <property type="match status" value="1"/>
</dbReference>
<reference evidence="7" key="1">
    <citation type="submission" date="2019-08" db="EMBL/GenBank/DDBJ databases">
        <authorList>
            <person name="Kucharzyk K."/>
            <person name="Murdoch R.W."/>
            <person name="Higgins S."/>
            <person name="Loffler F."/>
        </authorList>
    </citation>
    <scope>NUCLEOTIDE SEQUENCE</scope>
</reference>
<evidence type="ECO:0000256" key="6">
    <source>
        <dbReference type="ARBA" id="ARBA00023163"/>
    </source>
</evidence>
<dbReference type="Gene3D" id="3.30.1490.190">
    <property type="match status" value="1"/>
</dbReference>
<dbReference type="InterPro" id="IPR036390">
    <property type="entry name" value="WH_DNA-bd_sf"/>
</dbReference>
<evidence type="ECO:0000256" key="3">
    <source>
        <dbReference type="ARBA" id="ARBA00022833"/>
    </source>
</evidence>
<dbReference type="Gene3D" id="1.10.10.10">
    <property type="entry name" value="Winged helix-like DNA-binding domain superfamily/Winged helix DNA-binding domain"/>
    <property type="match status" value="1"/>
</dbReference>
<organism evidence="7">
    <name type="scientific">bioreactor metagenome</name>
    <dbReference type="NCBI Taxonomy" id="1076179"/>
    <lineage>
        <taxon>unclassified sequences</taxon>
        <taxon>metagenomes</taxon>
        <taxon>ecological metagenomes</taxon>
    </lineage>
</organism>
<evidence type="ECO:0000313" key="7">
    <source>
        <dbReference type="EMBL" id="MPN49084.1"/>
    </source>
</evidence>
<gene>
    <name evidence="7" type="primary">perR_44</name>
    <name evidence="7" type="ORF">SDC9_196697</name>
</gene>
<accession>A0A645IL91</accession>
<keyword evidence="3" id="KW-0862">Zinc</keyword>
<name>A0A645IL91_9ZZZZ</name>
<evidence type="ECO:0000256" key="1">
    <source>
        <dbReference type="ARBA" id="ARBA00007957"/>
    </source>
</evidence>
<evidence type="ECO:0000256" key="5">
    <source>
        <dbReference type="ARBA" id="ARBA00023125"/>
    </source>
</evidence>
<comment type="caution">
    <text evidence="7">The sequence shown here is derived from an EMBL/GenBank/DDBJ whole genome shotgun (WGS) entry which is preliminary data.</text>
</comment>
<proteinExistence type="inferred from homology"/>
<dbReference type="InterPro" id="IPR002481">
    <property type="entry name" value="FUR"/>
</dbReference>
<dbReference type="EMBL" id="VSSQ01112015">
    <property type="protein sequence ID" value="MPN49084.1"/>
    <property type="molecule type" value="Genomic_DNA"/>
</dbReference>
<keyword evidence="6" id="KW-0804">Transcription</keyword>
<evidence type="ECO:0000256" key="4">
    <source>
        <dbReference type="ARBA" id="ARBA00023015"/>
    </source>
</evidence>